<feature type="chain" id="PRO_5039407199" evidence="1">
    <location>
        <begin position="24"/>
        <end position="378"/>
    </location>
</feature>
<organism evidence="3 4">
    <name type="scientific">Microbispora catharanthi</name>
    <dbReference type="NCBI Taxonomy" id="1712871"/>
    <lineage>
        <taxon>Bacteria</taxon>
        <taxon>Bacillati</taxon>
        <taxon>Actinomycetota</taxon>
        <taxon>Actinomycetes</taxon>
        <taxon>Streptosporangiales</taxon>
        <taxon>Streptosporangiaceae</taxon>
        <taxon>Microbispora</taxon>
    </lineage>
</organism>
<dbReference type="PANTHER" id="PTHR34385:SF1">
    <property type="entry name" value="PEPTIDOGLYCAN L-ALANYL-D-GLUTAMATE ENDOPEPTIDASE CWLK"/>
    <property type="match status" value="1"/>
</dbReference>
<dbReference type="Gene3D" id="3.30.1380.10">
    <property type="match status" value="1"/>
</dbReference>
<keyword evidence="1" id="KW-0732">Signal</keyword>
<dbReference type="Proteomes" id="UP000313066">
    <property type="component" value="Unassembled WGS sequence"/>
</dbReference>
<name>A0A5N6BNL3_9ACTN</name>
<feature type="domain" description="D-alanyl-D-alanine carboxypeptidase-like core" evidence="2">
    <location>
        <begin position="265"/>
        <end position="372"/>
    </location>
</feature>
<gene>
    <name evidence="3" type="ORF">FH610_024755</name>
</gene>
<dbReference type="InterPro" id="IPR052179">
    <property type="entry name" value="DD-CPase-like"/>
</dbReference>
<dbReference type="EMBL" id="VDMA02000014">
    <property type="protein sequence ID" value="KAB8182156.1"/>
    <property type="molecule type" value="Genomic_DNA"/>
</dbReference>
<dbReference type="PANTHER" id="PTHR34385">
    <property type="entry name" value="D-ALANYL-D-ALANINE CARBOXYPEPTIDASE"/>
    <property type="match status" value="1"/>
</dbReference>
<dbReference type="SUPFAM" id="SSF55166">
    <property type="entry name" value="Hedgehog/DD-peptidase"/>
    <property type="match status" value="1"/>
</dbReference>
<keyword evidence="4" id="KW-1185">Reference proteome</keyword>
<dbReference type="GO" id="GO:0006508">
    <property type="term" value="P:proteolysis"/>
    <property type="evidence" value="ECO:0007669"/>
    <property type="project" value="InterPro"/>
</dbReference>
<comment type="caution">
    <text evidence="3">The sequence shown here is derived from an EMBL/GenBank/DDBJ whole genome shotgun (WGS) entry which is preliminary data.</text>
</comment>
<dbReference type="RefSeq" id="WP_139577233.1">
    <property type="nucleotide sequence ID" value="NZ_VDMA02000014.1"/>
</dbReference>
<reference evidence="3 4" key="1">
    <citation type="submission" date="2019-10" db="EMBL/GenBank/DDBJ databases">
        <title>Nonomuraea sp. nov., isolated from Phyllanthus amarus.</title>
        <authorList>
            <person name="Klykleung N."/>
            <person name="Tanasupawat S."/>
        </authorList>
    </citation>
    <scope>NUCLEOTIDE SEQUENCE [LARGE SCALE GENOMIC DNA]</scope>
    <source>
        <strain evidence="3 4">CR1-09</strain>
    </source>
</reference>
<evidence type="ECO:0000256" key="1">
    <source>
        <dbReference type="SAM" id="SignalP"/>
    </source>
</evidence>
<evidence type="ECO:0000313" key="4">
    <source>
        <dbReference type="Proteomes" id="UP000313066"/>
    </source>
</evidence>
<dbReference type="CDD" id="cd14814">
    <property type="entry name" value="Peptidase_M15"/>
    <property type="match status" value="1"/>
</dbReference>
<feature type="signal peptide" evidence="1">
    <location>
        <begin position="1"/>
        <end position="23"/>
    </location>
</feature>
<accession>A0A5N6BNL3</accession>
<evidence type="ECO:0000259" key="2">
    <source>
        <dbReference type="Pfam" id="PF02557"/>
    </source>
</evidence>
<dbReference type="Pfam" id="PF02557">
    <property type="entry name" value="VanY"/>
    <property type="match status" value="1"/>
</dbReference>
<evidence type="ECO:0000313" key="3">
    <source>
        <dbReference type="EMBL" id="KAB8182156.1"/>
    </source>
</evidence>
<dbReference type="InterPro" id="IPR009045">
    <property type="entry name" value="Zn_M74/Hedgehog-like"/>
</dbReference>
<dbReference type="GO" id="GO:0008233">
    <property type="term" value="F:peptidase activity"/>
    <property type="evidence" value="ECO:0007669"/>
    <property type="project" value="InterPro"/>
</dbReference>
<dbReference type="AlphaFoldDB" id="A0A5N6BNL3"/>
<sequence>MPSPRSARLIAVVTVMTSLAVSAPHGTAAAALAGTTTAEGSANARTEAAGESARAGVLDKEPTTLTELRREAQKAYKSIEDANRVLVARQKKFGAVEKELATKLQGLQQATAELNKLRKPLSDLASSMYQDPSLDGLSPFFRAGNGTETLRRIADLDHLVAGRNNVLGDAVKLLERQQQLAQEAQELRAASLLQEAQLSAQVTALRKRSTTLVRSLTKALIKLGVKIGDGRAGGCDPTRIGQAEQYPNGLLPKNILCPLPQAGEELRADAAIAFADLNIAYKKRFGAPMCISDSYRNLGEQQSIYYRRPGFAATPGKSNHGLGLAVDLCGGVQSFRSVQFNWLEANSKRYGWIHPDWSYHSPFEPWHWEYDPKLGAQL</sequence>
<proteinExistence type="predicted"/>
<dbReference type="InterPro" id="IPR003709">
    <property type="entry name" value="VanY-like_core_dom"/>
</dbReference>
<protein>
    <submittedName>
        <fullName evidence="3">Peptidase M15</fullName>
    </submittedName>
</protein>